<dbReference type="InterPro" id="IPR030388">
    <property type="entry name" value="G_ERA_dom"/>
</dbReference>
<sequence>MFKSGYVTIIGRPNVGKSTLLNNLMGQKLTIVSSRPQTTRKNINTILTGDDYQIIFVDTPGIHKPHHKLGEFMVNSAVESMKEVDLILFLVSPSEEIAAGDRHILDSLEKIDVPVFLVVNKVDENTDERVAKTLKMYGDAYSFKEIVPISALKDKNVDTLFKLITENLPEGPQYYPADMVTDVQERFIVSETIREKALRLLQEEVPHGIAVEVLTMKQNEKGKYEIEVNMLCEKSSHKGIIIGKNGTMLSKIKKYASQDLEKQLGSRVKLNIWVKVRKEWRDNDAFLKELGYKK</sequence>
<keyword evidence="4 10" id="KW-0690">Ribosome biogenesis</keyword>
<evidence type="ECO:0000259" key="13">
    <source>
        <dbReference type="PROSITE" id="PS50823"/>
    </source>
</evidence>
<feature type="region of interest" description="G2" evidence="11">
    <location>
        <begin position="37"/>
        <end position="41"/>
    </location>
</feature>
<evidence type="ECO:0000256" key="8">
    <source>
        <dbReference type="ARBA" id="ARBA00023134"/>
    </source>
</evidence>
<name>A0A1V4IHH8_9CLOT</name>
<evidence type="ECO:0000313" key="16">
    <source>
        <dbReference type="Proteomes" id="UP000190080"/>
    </source>
</evidence>
<dbReference type="OrthoDB" id="9805918at2"/>
<dbReference type="PROSITE" id="PS50823">
    <property type="entry name" value="KH_TYPE_2"/>
    <property type="match status" value="1"/>
</dbReference>
<evidence type="ECO:0000256" key="6">
    <source>
        <dbReference type="ARBA" id="ARBA00022741"/>
    </source>
</evidence>
<dbReference type="InterPro" id="IPR005662">
    <property type="entry name" value="GTPase_Era-like"/>
</dbReference>
<dbReference type="NCBIfam" id="TIGR00436">
    <property type="entry name" value="era"/>
    <property type="match status" value="1"/>
</dbReference>
<evidence type="ECO:0000256" key="10">
    <source>
        <dbReference type="HAMAP-Rule" id="MF_00367"/>
    </source>
</evidence>
<dbReference type="Proteomes" id="UP000190080">
    <property type="component" value="Unassembled WGS sequence"/>
</dbReference>
<comment type="function">
    <text evidence="10">An essential GTPase that binds both GDP and GTP, with rapid nucleotide exchange. Plays a role in 16S rRNA processing and 30S ribosomal subunit biogenesis and possibly also in cell cycle regulation and energy metabolism.</text>
</comment>
<evidence type="ECO:0000256" key="5">
    <source>
        <dbReference type="ARBA" id="ARBA00022730"/>
    </source>
</evidence>
<dbReference type="PANTHER" id="PTHR42698:SF1">
    <property type="entry name" value="GTPASE ERA, MITOCHONDRIAL"/>
    <property type="match status" value="1"/>
</dbReference>
<dbReference type="Pfam" id="PF07650">
    <property type="entry name" value="KH_2"/>
    <property type="match status" value="1"/>
</dbReference>
<evidence type="ECO:0000256" key="1">
    <source>
        <dbReference type="ARBA" id="ARBA00007921"/>
    </source>
</evidence>
<comment type="similarity">
    <text evidence="1 10 11 12">Belongs to the TRAFAC class TrmE-Era-EngA-EngB-Septin-like GTPase superfamily. Era GTPase family.</text>
</comment>
<dbReference type="GO" id="GO:0000028">
    <property type="term" value="P:ribosomal small subunit assembly"/>
    <property type="evidence" value="ECO:0007669"/>
    <property type="project" value="TreeGrafter"/>
</dbReference>
<dbReference type="EMBL" id="MZGV01000044">
    <property type="protein sequence ID" value="OPJ59458.1"/>
    <property type="molecule type" value="Genomic_DNA"/>
</dbReference>
<dbReference type="GO" id="GO:0005525">
    <property type="term" value="F:GTP binding"/>
    <property type="evidence" value="ECO:0007669"/>
    <property type="project" value="UniProtKB-UniRule"/>
</dbReference>
<dbReference type="InterPro" id="IPR015946">
    <property type="entry name" value="KH_dom-like_a/b"/>
</dbReference>
<dbReference type="InterPro" id="IPR005225">
    <property type="entry name" value="Small_GTP-bd"/>
</dbReference>
<keyword evidence="3 10" id="KW-1003">Cell membrane</keyword>
<reference evidence="15 16" key="1">
    <citation type="submission" date="2017-03" db="EMBL/GenBank/DDBJ databases">
        <title>Genome sequence of Clostridium oryzae DSM 28571.</title>
        <authorList>
            <person name="Poehlein A."/>
            <person name="Daniel R."/>
        </authorList>
    </citation>
    <scope>NUCLEOTIDE SEQUENCE [LARGE SCALE GENOMIC DNA]</scope>
    <source>
        <strain evidence="15 16">DSM 28571</strain>
    </source>
</reference>
<keyword evidence="16" id="KW-1185">Reference proteome</keyword>
<evidence type="ECO:0000256" key="3">
    <source>
        <dbReference type="ARBA" id="ARBA00022475"/>
    </source>
</evidence>
<dbReference type="InterPro" id="IPR004044">
    <property type="entry name" value="KH_dom_type_2"/>
</dbReference>
<comment type="subunit">
    <text evidence="10">Monomer.</text>
</comment>
<feature type="region of interest" description="G1" evidence="11">
    <location>
        <begin position="11"/>
        <end position="18"/>
    </location>
</feature>
<dbReference type="PANTHER" id="PTHR42698">
    <property type="entry name" value="GTPASE ERA"/>
    <property type="match status" value="1"/>
</dbReference>
<dbReference type="SUPFAM" id="SSF54814">
    <property type="entry name" value="Prokaryotic type KH domain (KH-domain type II)"/>
    <property type="match status" value="1"/>
</dbReference>
<dbReference type="Gene3D" id="3.30.300.20">
    <property type="match status" value="1"/>
</dbReference>
<evidence type="ECO:0000256" key="2">
    <source>
        <dbReference type="ARBA" id="ARBA00020484"/>
    </source>
</evidence>
<feature type="binding site" evidence="10">
    <location>
        <begin position="11"/>
        <end position="18"/>
    </location>
    <ligand>
        <name>GTP</name>
        <dbReference type="ChEBI" id="CHEBI:37565"/>
    </ligand>
</feature>
<feature type="domain" description="KH type-2" evidence="13">
    <location>
        <begin position="201"/>
        <end position="278"/>
    </location>
</feature>
<dbReference type="GO" id="GO:0070181">
    <property type="term" value="F:small ribosomal subunit rRNA binding"/>
    <property type="evidence" value="ECO:0007669"/>
    <property type="project" value="UniProtKB-UniRule"/>
</dbReference>
<evidence type="ECO:0000256" key="12">
    <source>
        <dbReference type="RuleBase" id="RU003761"/>
    </source>
</evidence>
<dbReference type="GO" id="GO:0005829">
    <property type="term" value="C:cytosol"/>
    <property type="evidence" value="ECO:0007669"/>
    <property type="project" value="TreeGrafter"/>
</dbReference>
<dbReference type="PRINTS" id="PR00326">
    <property type="entry name" value="GTP1OBG"/>
</dbReference>
<feature type="region of interest" description="G3" evidence="11">
    <location>
        <begin position="58"/>
        <end position="61"/>
    </location>
</feature>
<feature type="binding site" evidence="10">
    <location>
        <begin position="58"/>
        <end position="62"/>
    </location>
    <ligand>
        <name>GTP</name>
        <dbReference type="ChEBI" id="CHEBI:37565"/>
    </ligand>
</feature>
<feature type="domain" description="Era-type G" evidence="14">
    <location>
        <begin position="3"/>
        <end position="170"/>
    </location>
</feature>
<dbReference type="CDD" id="cd22534">
    <property type="entry name" value="KH-II_Era"/>
    <property type="match status" value="1"/>
</dbReference>
<evidence type="ECO:0000256" key="7">
    <source>
        <dbReference type="ARBA" id="ARBA00022884"/>
    </source>
</evidence>
<comment type="subcellular location">
    <subcellularLocation>
        <location evidence="10">Cytoplasm</location>
    </subcellularLocation>
    <subcellularLocation>
        <location evidence="10">Cell membrane</location>
        <topology evidence="10">Peripheral membrane protein</topology>
    </subcellularLocation>
</comment>
<protein>
    <recommendedName>
        <fullName evidence="2 10">GTPase Era</fullName>
    </recommendedName>
</protein>
<feature type="region of interest" description="G5" evidence="11">
    <location>
        <begin position="149"/>
        <end position="151"/>
    </location>
</feature>
<dbReference type="RefSeq" id="WP_079426503.1">
    <property type="nucleotide sequence ID" value="NZ_MZGV01000044.1"/>
</dbReference>
<keyword evidence="10" id="KW-0963">Cytoplasm</keyword>
<organism evidence="15 16">
    <name type="scientific">Clostridium oryzae</name>
    <dbReference type="NCBI Taxonomy" id="1450648"/>
    <lineage>
        <taxon>Bacteria</taxon>
        <taxon>Bacillati</taxon>
        <taxon>Bacillota</taxon>
        <taxon>Clostridia</taxon>
        <taxon>Eubacteriales</taxon>
        <taxon>Clostridiaceae</taxon>
        <taxon>Clostridium</taxon>
    </lineage>
</organism>
<dbReference type="InterPro" id="IPR006073">
    <property type="entry name" value="GTP-bd"/>
</dbReference>
<feature type="region of interest" description="G4" evidence="11">
    <location>
        <begin position="120"/>
        <end position="123"/>
    </location>
</feature>
<dbReference type="InterPro" id="IPR027417">
    <property type="entry name" value="P-loop_NTPase"/>
</dbReference>
<accession>A0A1V4IHH8</accession>
<evidence type="ECO:0000313" key="15">
    <source>
        <dbReference type="EMBL" id="OPJ59458.1"/>
    </source>
</evidence>
<dbReference type="GO" id="GO:0005886">
    <property type="term" value="C:plasma membrane"/>
    <property type="evidence" value="ECO:0007669"/>
    <property type="project" value="UniProtKB-SubCell"/>
</dbReference>
<dbReference type="HAMAP" id="MF_00367">
    <property type="entry name" value="GTPase_Era"/>
    <property type="match status" value="1"/>
</dbReference>
<evidence type="ECO:0000256" key="4">
    <source>
        <dbReference type="ARBA" id="ARBA00022517"/>
    </source>
</evidence>
<dbReference type="SUPFAM" id="SSF52540">
    <property type="entry name" value="P-loop containing nucleoside triphosphate hydrolases"/>
    <property type="match status" value="1"/>
</dbReference>
<dbReference type="NCBIfam" id="NF000908">
    <property type="entry name" value="PRK00089.1"/>
    <property type="match status" value="1"/>
</dbReference>
<dbReference type="GO" id="GO:0003924">
    <property type="term" value="F:GTPase activity"/>
    <property type="evidence" value="ECO:0007669"/>
    <property type="project" value="UniProtKB-UniRule"/>
</dbReference>
<dbReference type="Gene3D" id="3.40.50.300">
    <property type="entry name" value="P-loop containing nucleotide triphosphate hydrolases"/>
    <property type="match status" value="1"/>
</dbReference>
<evidence type="ECO:0000256" key="11">
    <source>
        <dbReference type="PROSITE-ProRule" id="PRU01050"/>
    </source>
</evidence>
<keyword evidence="6 10" id="KW-0547">Nucleotide-binding</keyword>
<dbReference type="GO" id="GO:0043024">
    <property type="term" value="F:ribosomal small subunit binding"/>
    <property type="evidence" value="ECO:0007669"/>
    <property type="project" value="TreeGrafter"/>
</dbReference>
<keyword evidence="8 10" id="KW-0342">GTP-binding</keyword>
<keyword evidence="7 10" id="KW-0694">RNA-binding</keyword>
<dbReference type="FunFam" id="3.40.50.300:FF:000094">
    <property type="entry name" value="GTPase Era"/>
    <property type="match status" value="1"/>
</dbReference>
<dbReference type="InterPro" id="IPR009019">
    <property type="entry name" value="KH_sf_prok-type"/>
</dbReference>
<feature type="binding site" evidence="10">
    <location>
        <begin position="120"/>
        <end position="123"/>
    </location>
    <ligand>
        <name>GTP</name>
        <dbReference type="ChEBI" id="CHEBI:37565"/>
    </ligand>
</feature>
<dbReference type="CDD" id="cd04163">
    <property type="entry name" value="Era"/>
    <property type="match status" value="1"/>
</dbReference>
<gene>
    <name evidence="10 15" type="primary">era</name>
    <name evidence="15" type="ORF">CLORY_33000</name>
</gene>
<comment type="caution">
    <text evidence="15">The sequence shown here is derived from an EMBL/GenBank/DDBJ whole genome shotgun (WGS) entry which is preliminary data.</text>
</comment>
<dbReference type="AlphaFoldDB" id="A0A1V4IHH8"/>
<keyword evidence="9 10" id="KW-0472">Membrane</keyword>
<dbReference type="NCBIfam" id="TIGR00231">
    <property type="entry name" value="small_GTP"/>
    <property type="match status" value="1"/>
</dbReference>
<dbReference type="Pfam" id="PF01926">
    <property type="entry name" value="MMR_HSR1"/>
    <property type="match status" value="1"/>
</dbReference>
<evidence type="ECO:0000256" key="9">
    <source>
        <dbReference type="ARBA" id="ARBA00023136"/>
    </source>
</evidence>
<evidence type="ECO:0000259" key="14">
    <source>
        <dbReference type="PROSITE" id="PS51713"/>
    </source>
</evidence>
<proteinExistence type="inferred from homology"/>
<dbReference type="STRING" id="1450648.CLORY_33000"/>
<dbReference type="PROSITE" id="PS51713">
    <property type="entry name" value="G_ERA"/>
    <property type="match status" value="1"/>
</dbReference>
<keyword evidence="5 10" id="KW-0699">rRNA-binding</keyword>